<dbReference type="SUPFAM" id="SSF89550">
    <property type="entry name" value="PHP domain-like"/>
    <property type="match status" value="1"/>
</dbReference>
<dbReference type="InterPro" id="IPR003141">
    <property type="entry name" value="Pol/His_phosphatase_N"/>
</dbReference>
<sequence length="241" mass="26915">MEIKIDTHTHTIASGHAYNTIREMASMAESKGLEGLAITEHAPKMPGTCGLYYFQNLKVVPRKLGNLRLLFGVELNILDENGTVDLPEETIRSLDIAVASIHPPCYGKTSGREENTRAYVNAMRKDYIDIIGHPDDGRYGPDYDILARTARETGTLLEINNSSLRPGGFRENTYGNALEMLRCCKKYGTMVTLGSDAHVDVDIVNTEYSERLLAEADFPEELVANTSFDRLMSVLKRRARK</sequence>
<dbReference type="EMBL" id="JACLYY010000006">
    <property type="protein sequence ID" value="MBM6737918.1"/>
    <property type="molecule type" value="Genomic_DNA"/>
</dbReference>
<keyword evidence="3" id="KW-1185">Reference proteome</keyword>
<protein>
    <submittedName>
        <fullName evidence="2">Phosphatase</fullName>
    </submittedName>
</protein>
<dbReference type="RefSeq" id="WP_191428543.1">
    <property type="nucleotide sequence ID" value="NZ_JACLYY010000006.1"/>
</dbReference>
<dbReference type="CDD" id="cd07437">
    <property type="entry name" value="PHP_HisPPase_Ycdx_like"/>
    <property type="match status" value="1"/>
</dbReference>
<evidence type="ECO:0000259" key="1">
    <source>
        <dbReference type="SMART" id="SM00481"/>
    </source>
</evidence>
<dbReference type="InterPro" id="IPR050243">
    <property type="entry name" value="PHP_phosphatase"/>
</dbReference>
<dbReference type="NCBIfam" id="NF006702">
    <property type="entry name" value="PRK09248.1"/>
    <property type="match status" value="1"/>
</dbReference>
<reference evidence="2 3" key="1">
    <citation type="journal article" date="2021" name="Sci. Rep.">
        <title>The distribution of antibiotic resistance genes in chicken gut microbiota commensals.</title>
        <authorList>
            <person name="Juricova H."/>
            <person name="Matiasovicova J."/>
            <person name="Kubasova T."/>
            <person name="Cejkova D."/>
            <person name="Rychlik I."/>
        </authorList>
    </citation>
    <scope>NUCLEOTIDE SEQUENCE [LARGE SCALE GENOMIC DNA]</scope>
    <source>
        <strain evidence="2 3">An773</strain>
    </source>
</reference>
<dbReference type="Gene3D" id="3.20.20.140">
    <property type="entry name" value="Metal-dependent hydrolases"/>
    <property type="match status" value="1"/>
</dbReference>
<dbReference type="Proteomes" id="UP000716906">
    <property type="component" value="Unassembled WGS sequence"/>
</dbReference>
<feature type="domain" description="Polymerase/histidinol phosphatase N-terminal" evidence="1">
    <location>
        <begin position="5"/>
        <end position="79"/>
    </location>
</feature>
<name>A0ABS2E8F7_9FIRM</name>
<proteinExistence type="predicted"/>
<organism evidence="2 3">
    <name type="scientific">Faecalicatena fissicatena</name>
    <dbReference type="NCBI Taxonomy" id="290055"/>
    <lineage>
        <taxon>Bacteria</taxon>
        <taxon>Bacillati</taxon>
        <taxon>Bacillota</taxon>
        <taxon>Clostridia</taxon>
        <taxon>Lachnospirales</taxon>
        <taxon>Lachnospiraceae</taxon>
        <taxon>Faecalicatena</taxon>
    </lineage>
</organism>
<dbReference type="PANTHER" id="PTHR36928:SF1">
    <property type="entry name" value="PHOSPHATASE YCDX-RELATED"/>
    <property type="match status" value="1"/>
</dbReference>
<evidence type="ECO:0000313" key="2">
    <source>
        <dbReference type="EMBL" id="MBM6737918.1"/>
    </source>
</evidence>
<gene>
    <name evidence="2" type="ORF">H7U36_07360</name>
</gene>
<dbReference type="PANTHER" id="PTHR36928">
    <property type="entry name" value="PHOSPHATASE YCDX-RELATED"/>
    <property type="match status" value="1"/>
</dbReference>
<dbReference type="SMART" id="SM00481">
    <property type="entry name" value="POLIIIAc"/>
    <property type="match status" value="1"/>
</dbReference>
<accession>A0ABS2E8F7</accession>
<comment type="caution">
    <text evidence="2">The sequence shown here is derived from an EMBL/GenBank/DDBJ whole genome shotgun (WGS) entry which is preliminary data.</text>
</comment>
<dbReference type="InterPro" id="IPR016195">
    <property type="entry name" value="Pol/histidinol_Pase-like"/>
</dbReference>
<dbReference type="InterPro" id="IPR004013">
    <property type="entry name" value="PHP_dom"/>
</dbReference>
<dbReference type="Pfam" id="PF02811">
    <property type="entry name" value="PHP"/>
    <property type="match status" value="1"/>
</dbReference>
<evidence type="ECO:0000313" key="3">
    <source>
        <dbReference type="Proteomes" id="UP000716906"/>
    </source>
</evidence>